<evidence type="ECO:0000313" key="14">
    <source>
        <dbReference type="Proteomes" id="UP000053660"/>
    </source>
</evidence>
<evidence type="ECO:0000256" key="4">
    <source>
        <dbReference type="ARBA" id="ARBA00022824"/>
    </source>
</evidence>
<keyword evidence="4" id="KW-0256">Endoplasmic reticulum</keyword>
<dbReference type="AlphaFoldDB" id="A0A0B1SN64"/>
<dbReference type="PANTHER" id="PTHR46062:SF1">
    <property type="entry name" value="LP12374P"/>
    <property type="match status" value="1"/>
</dbReference>
<evidence type="ECO:0000256" key="11">
    <source>
        <dbReference type="SAM" id="MobiDB-lite"/>
    </source>
</evidence>
<evidence type="ECO:0000256" key="5">
    <source>
        <dbReference type="ARBA" id="ARBA00022989"/>
    </source>
</evidence>
<dbReference type="InterPro" id="IPR011598">
    <property type="entry name" value="bHLH_dom"/>
</dbReference>
<feature type="domain" description="BHLH" evidence="12">
    <location>
        <begin position="100"/>
        <end position="150"/>
    </location>
</feature>
<dbReference type="OrthoDB" id="2133190at2759"/>
<evidence type="ECO:0000256" key="6">
    <source>
        <dbReference type="ARBA" id="ARBA00023015"/>
    </source>
</evidence>
<evidence type="ECO:0000256" key="7">
    <source>
        <dbReference type="ARBA" id="ARBA00023125"/>
    </source>
</evidence>
<keyword evidence="5" id="KW-1133">Transmembrane helix</keyword>
<keyword evidence="6" id="KW-0805">Transcription regulation</keyword>
<dbReference type="Gene3D" id="4.10.280.10">
    <property type="entry name" value="Helix-loop-helix DNA-binding domain"/>
    <property type="match status" value="1"/>
</dbReference>
<evidence type="ECO:0000259" key="12">
    <source>
        <dbReference type="PROSITE" id="PS50888"/>
    </source>
</evidence>
<evidence type="ECO:0000256" key="10">
    <source>
        <dbReference type="ARBA" id="ARBA00023242"/>
    </source>
</evidence>
<proteinExistence type="predicted"/>
<dbReference type="GO" id="GO:0000981">
    <property type="term" value="F:DNA-binding transcription factor activity, RNA polymerase II-specific"/>
    <property type="evidence" value="ECO:0007669"/>
    <property type="project" value="TreeGrafter"/>
</dbReference>
<protein>
    <submittedName>
        <fullName evidence="13">Helix-loop-helix DNA-binding domain protein</fullName>
    </submittedName>
</protein>
<dbReference type="GO" id="GO:0005634">
    <property type="term" value="C:nucleus"/>
    <property type="evidence" value="ECO:0007669"/>
    <property type="project" value="UniProtKB-SubCell"/>
</dbReference>
<dbReference type="EMBL" id="KN565963">
    <property type="protein sequence ID" value="KHJ84962.1"/>
    <property type="molecule type" value="Genomic_DNA"/>
</dbReference>
<organism evidence="13 14">
    <name type="scientific">Oesophagostomum dentatum</name>
    <name type="common">Nodular worm</name>
    <dbReference type="NCBI Taxonomy" id="61180"/>
    <lineage>
        <taxon>Eukaryota</taxon>
        <taxon>Metazoa</taxon>
        <taxon>Ecdysozoa</taxon>
        <taxon>Nematoda</taxon>
        <taxon>Chromadorea</taxon>
        <taxon>Rhabditida</taxon>
        <taxon>Rhabditina</taxon>
        <taxon>Rhabditomorpha</taxon>
        <taxon>Strongyloidea</taxon>
        <taxon>Strongylidae</taxon>
        <taxon>Oesophagostomum</taxon>
    </lineage>
</organism>
<evidence type="ECO:0000256" key="9">
    <source>
        <dbReference type="ARBA" id="ARBA00023163"/>
    </source>
</evidence>
<evidence type="ECO:0000256" key="2">
    <source>
        <dbReference type="ARBA" id="ARBA00004477"/>
    </source>
</evidence>
<dbReference type="GO" id="GO:0005789">
    <property type="term" value="C:endoplasmic reticulum membrane"/>
    <property type="evidence" value="ECO:0007669"/>
    <property type="project" value="UniProtKB-SubCell"/>
</dbReference>
<evidence type="ECO:0000256" key="8">
    <source>
        <dbReference type="ARBA" id="ARBA00023136"/>
    </source>
</evidence>
<sequence length="165" mass="18905">MNRPAGKLPRLGAPPVPPLQINHYQPGTLTQQLTDPPMQVLPQLLCPPTICHSDSESRIADFNPDNVIATERKQWHKHERRDAADDIGSEEPRRKGPKTERRTAYNLIESRYRHSINDCIQHLKTILAGDDAKLSKSAILRKAIEHITKLEAENRDHVYEQWLQT</sequence>
<feature type="region of interest" description="Disordered" evidence="11">
    <location>
        <begin position="1"/>
        <end position="23"/>
    </location>
</feature>
<keyword evidence="9" id="KW-0804">Transcription</keyword>
<accession>A0A0B1SN64</accession>
<evidence type="ECO:0000256" key="3">
    <source>
        <dbReference type="ARBA" id="ARBA00022692"/>
    </source>
</evidence>
<dbReference type="PANTHER" id="PTHR46062">
    <property type="entry name" value="STEROL REGULATORY ELEMENT-BINDING PROTEIN"/>
    <property type="match status" value="1"/>
</dbReference>
<dbReference type="PROSITE" id="PS50888">
    <property type="entry name" value="BHLH"/>
    <property type="match status" value="1"/>
</dbReference>
<dbReference type="GO" id="GO:0046983">
    <property type="term" value="F:protein dimerization activity"/>
    <property type="evidence" value="ECO:0007669"/>
    <property type="project" value="InterPro"/>
</dbReference>
<keyword evidence="14" id="KW-1185">Reference proteome</keyword>
<name>A0A0B1SN64_OESDE</name>
<gene>
    <name evidence="13" type="ORF">OESDEN_15318</name>
</gene>
<feature type="region of interest" description="Disordered" evidence="11">
    <location>
        <begin position="57"/>
        <end position="102"/>
    </location>
</feature>
<reference evidence="13 14" key="1">
    <citation type="submission" date="2014-03" db="EMBL/GenBank/DDBJ databases">
        <title>Draft genome of the hookworm Oesophagostomum dentatum.</title>
        <authorList>
            <person name="Mitreva M."/>
        </authorList>
    </citation>
    <scope>NUCLEOTIDE SEQUENCE [LARGE SCALE GENOMIC DNA]</scope>
    <source>
        <strain evidence="13 14">OD-Hann</strain>
    </source>
</reference>
<dbReference type="Proteomes" id="UP000053660">
    <property type="component" value="Unassembled WGS sequence"/>
</dbReference>
<evidence type="ECO:0000256" key="1">
    <source>
        <dbReference type="ARBA" id="ARBA00004123"/>
    </source>
</evidence>
<keyword evidence="10" id="KW-0539">Nucleus</keyword>
<dbReference type="InterPro" id="IPR036638">
    <property type="entry name" value="HLH_DNA-bd_sf"/>
</dbReference>
<evidence type="ECO:0000313" key="13">
    <source>
        <dbReference type="EMBL" id="KHJ84962.1"/>
    </source>
</evidence>
<keyword evidence="7 13" id="KW-0238">DNA-binding</keyword>
<comment type="subcellular location">
    <subcellularLocation>
        <location evidence="2">Endoplasmic reticulum membrane</location>
        <topology evidence="2">Multi-pass membrane protein</topology>
    </subcellularLocation>
    <subcellularLocation>
        <location evidence="1">Nucleus</location>
    </subcellularLocation>
</comment>
<keyword evidence="8" id="KW-0472">Membrane</keyword>
<dbReference type="SMART" id="SM00353">
    <property type="entry name" value="HLH"/>
    <property type="match status" value="1"/>
</dbReference>
<feature type="compositionally biased region" description="Basic and acidic residues" evidence="11">
    <location>
        <begin position="80"/>
        <end position="102"/>
    </location>
</feature>
<keyword evidence="3" id="KW-0812">Transmembrane</keyword>
<dbReference type="Pfam" id="PF00010">
    <property type="entry name" value="HLH"/>
    <property type="match status" value="1"/>
</dbReference>
<dbReference type="GO" id="GO:0000978">
    <property type="term" value="F:RNA polymerase II cis-regulatory region sequence-specific DNA binding"/>
    <property type="evidence" value="ECO:0007669"/>
    <property type="project" value="TreeGrafter"/>
</dbReference>
<dbReference type="SUPFAM" id="SSF47459">
    <property type="entry name" value="HLH, helix-loop-helix DNA-binding domain"/>
    <property type="match status" value="1"/>
</dbReference>